<dbReference type="GO" id="GO:0045944">
    <property type="term" value="P:positive regulation of transcription by RNA polymerase II"/>
    <property type="evidence" value="ECO:0007669"/>
    <property type="project" value="TreeGrafter"/>
</dbReference>
<dbReference type="Proteomes" id="UP000515156">
    <property type="component" value="Chromosome 2"/>
</dbReference>
<dbReference type="Gene3D" id="1.10.287.370">
    <property type="match status" value="1"/>
</dbReference>
<dbReference type="GO" id="GO:0016592">
    <property type="term" value="C:mediator complex"/>
    <property type="evidence" value="ECO:0007669"/>
    <property type="project" value="TreeGrafter"/>
</dbReference>
<dbReference type="GeneID" id="115463417"/>
<evidence type="ECO:0000313" key="6">
    <source>
        <dbReference type="RefSeq" id="XP_030049747.1"/>
    </source>
</evidence>
<organism evidence="4 6">
    <name type="scientific">Microcaecilia unicolor</name>
    <dbReference type="NCBI Taxonomy" id="1415580"/>
    <lineage>
        <taxon>Eukaryota</taxon>
        <taxon>Metazoa</taxon>
        <taxon>Chordata</taxon>
        <taxon>Craniata</taxon>
        <taxon>Vertebrata</taxon>
        <taxon>Euteleostomi</taxon>
        <taxon>Amphibia</taxon>
        <taxon>Gymnophiona</taxon>
        <taxon>Siphonopidae</taxon>
        <taxon>Microcaecilia</taxon>
    </lineage>
</organism>
<dbReference type="GO" id="GO:0000122">
    <property type="term" value="P:negative regulation of transcription by RNA polymerase II"/>
    <property type="evidence" value="ECO:0007669"/>
    <property type="project" value="InterPro"/>
</dbReference>
<comment type="similarity">
    <text evidence="1">Belongs to the UXT family.</text>
</comment>
<dbReference type="InterPro" id="IPR003994">
    <property type="entry name" value="UXT"/>
</dbReference>
<dbReference type="RefSeq" id="XP_030049746.1">
    <property type="nucleotide sequence ID" value="XM_030193886.1"/>
</dbReference>
<dbReference type="PANTHER" id="PTHR13345:SF9">
    <property type="entry name" value="PROTEIN UXT"/>
    <property type="match status" value="1"/>
</dbReference>
<evidence type="ECO:0000256" key="3">
    <source>
        <dbReference type="ARBA" id="ARBA00082448"/>
    </source>
</evidence>
<dbReference type="RefSeq" id="XP_030049747.1">
    <property type="nucleotide sequence ID" value="XM_030193887.1"/>
</dbReference>
<accession>A0A6P7X2G0</accession>
<dbReference type="PANTHER" id="PTHR13345">
    <property type="entry name" value="MEDIATOR OF RNA POLYMERASE II TRANSCRIPTION SUBUNIT 10"/>
    <property type="match status" value="1"/>
</dbReference>
<dbReference type="KEGG" id="muo:115463417"/>
<dbReference type="NCBIfam" id="TIGR00293">
    <property type="entry name" value="prefoldin subunit alpha"/>
    <property type="match status" value="1"/>
</dbReference>
<dbReference type="PRINTS" id="PR01502">
    <property type="entry name" value="UXTPROTEIN"/>
</dbReference>
<evidence type="ECO:0000313" key="5">
    <source>
        <dbReference type="RefSeq" id="XP_030049746.1"/>
    </source>
</evidence>
<evidence type="ECO:0000256" key="2">
    <source>
        <dbReference type="ARBA" id="ARBA00070776"/>
    </source>
</evidence>
<evidence type="ECO:0000256" key="1">
    <source>
        <dbReference type="ARBA" id="ARBA00007666"/>
    </source>
</evidence>
<reference evidence="5 6" key="1">
    <citation type="submission" date="2025-04" db="UniProtKB">
        <authorList>
            <consortium name="RefSeq"/>
        </authorList>
    </citation>
    <scope>IDENTIFICATION</scope>
</reference>
<dbReference type="FunFam" id="1.10.287.370:FF:000007">
    <property type="entry name" value="UXT isoform 1"/>
    <property type="match status" value="1"/>
</dbReference>
<dbReference type="AlphaFoldDB" id="A0A6P7X2G0"/>
<evidence type="ECO:0000313" key="4">
    <source>
        <dbReference type="Proteomes" id="UP000515156"/>
    </source>
</evidence>
<keyword evidence="4" id="KW-1185">Reference proteome</keyword>
<gene>
    <name evidence="5 6" type="primary">UXT</name>
</gene>
<proteinExistence type="inferred from homology"/>
<name>A0A6P7X2G0_9AMPH</name>
<dbReference type="OrthoDB" id="433124at2759"/>
<dbReference type="InterPro" id="IPR009053">
    <property type="entry name" value="Prefoldin"/>
</dbReference>
<dbReference type="Pfam" id="PF02996">
    <property type="entry name" value="Prefoldin"/>
    <property type="match status" value="1"/>
</dbReference>
<dbReference type="GO" id="GO:0003714">
    <property type="term" value="F:transcription corepressor activity"/>
    <property type="evidence" value="ECO:0007669"/>
    <property type="project" value="InterPro"/>
</dbReference>
<dbReference type="CTD" id="8409"/>
<protein>
    <recommendedName>
        <fullName evidence="2">Protein UXT</fullName>
    </recommendedName>
    <alternativeName>
        <fullName evidence="3">Ubiquitously expressed transcript protein</fullName>
    </alternativeName>
</protein>
<dbReference type="InterPro" id="IPR004127">
    <property type="entry name" value="Prefoldin_subunit_alpha"/>
</dbReference>
<dbReference type="SUPFAM" id="SSF46579">
    <property type="entry name" value="Prefoldin"/>
    <property type="match status" value="1"/>
</dbReference>
<sequence length="153" mass="17704">METGQVQKKVLEYEKFINEVLQRDLSKVVEQRDEVYKTIAEYVQLKNTIERLQELDDKTLKTEVDLGCNFFVCAEVPDSSRIFMAVGYGFFAELTLEEALRFIEKKSKLLTKLSENLSKDAAKIKANIRLVLEGLRELQGLSNLPEETHRNIF</sequence>
<dbReference type="CDD" id="cd23158">
    <property type="entry name" value="Prefoldin_UXT"/>
    <property type="match status" value="1"/>
</dbReference>